<comment type="caution">
    <text evidence="1">The sequence shown here is derived from an EMBL/GenBank/DDBJ whole genome shotgun (WGS) entry which is preliminary data.</text>
</comment>
<sequence>MFWGPKHALLEVRDWRGGYEDDGDPQNGWWLDNAWAEGGCCIDLDNRHLALYGGEDIECDILWLETYLRLLKYTWKGWTIEWSWGELGQIACCAGVTGDKLEEIDCKITSRPSDIDWYIDKYLFDIPDKRYSGSSTLSVLSKGEIRAAFTCESEPEAMLTVEGRIGRLLDHLQPSPLVRDDDEFLMGSLHLDFDKREIWVWRTWDNHIDIDLPAYWSGWKLFDCKYHYRKFYSSVPRFIEFVPRSEDLYIQKIRDWVCKDKDYFAPHRLALEERERLFEEVRAQYRSDNPTPRILPEL</sequence>
<reference evidence="2" key="1">
    <citation type="submission" date="2019-08" db="EMBL/GenBank/DDBJ databases">
        <title>Arthrobacter sp. nov., isolated from plateau pika and Tibetan wild ass.</title>
        <authorList>
            <person name="Ge Y."/>
        </authorList>
    </citation>
    <scope>NUCLEOTIDE SEQUENCE [LARGE SCALE GENOMIC DNA]</scope>
    <source>
        <strain evidence="2">HF-1365</strain>
    </source>
</reference>
<dbReference type="Proteomes" id="UP000470010">
    <property type="component" value="Unassembled WGS sequence"/>
</dbReference>
<proteinExistence type="predicted"/>
<dbReference type="AlphaFoldDB" id="A0A7K0G9D4"/>
<evidence type="ECO:0000313" key="1">
    <source>
        <dbReference type="EMBL" id="MRX79606.1"/>
    </source>
</evidence>
<name>A0A7K0G9D4_9ACTN</name>
<gene>
    <name evidence="1" type="ORF">GJE22_03150</name>
</gene>
<organism evidence="1 2">
    <name type="scientific">Enorma shizhengliae</name>
    <dbReference type="NCBI Taxonomy" id="2606615"/>
    <lineage>
        <taxon>Bacteria</taxon>
        <taxon>Bacillati</taxon>
        <taxon>Actinomycetota</taxon>
        <taxon>Coriobacteriia</taxon>
        <taxon>Coriobacteriales</taxon>
        <taxon>Coriobacteriaceae</taxon>
        <taxon>Enorma</taxon>
    </lineage>
</organism>
<evidence type="ECO:0000313" key="2">
    <source>
        <dbReference type="Proteomes" id="UP000470010"/>
    </source>
</evidence>
<protein>
    <submittedName>
        <fullName evidence="1">Uncharacterized protein</fullName>
    </submittedName>
</protein>
<dbReference type="EMBL" id="VTFZ01000002">
    <property type="protein sequence ID" value="MRX79606.1"/>
    <property type="molecule type" value="Genomic_DNA"/>
</dbReference>
<dbReference type="RefSeq" id="WP_144687774.1">
    <property type="nucleotide sequence ID" value="NZ_VLLQ01000002.1"/>
</dbReference>
<accession>A0A7K0G9D4</accession>
<keyword evidence="2" id="KW-1185">Reference proteome</keyword>